<keyword evidence="6" id="KW-1185">Reference proteome</keyword>
<dbReference type="EMBL" id="VRLR01000002">
    <property type="protein sequence ID" value="TXK82345.1"/>
    <property type="molecule type" value="Genomic_DNA"/>
</dbReference>
<dbReference type="SUPFAM" id="SSF46894">
    <property type="entry name" value="C-terminal effector domain of the bipartite response regulators"/>
    <property type="match status" value="1"/>
</dbReference>
<evidence type="ECO:0000313" key="5">
    <source>
        <dbReference type="EMBL" id="TXK82345.1"/>
    </source>
</evidence>
<comment type="caution">
    <text evidence="5">The sequence shown here is derived from an EMBL/GenBank/DDBJ whole genome shotgun (WGS) entry which is preliminary data.</text>
</comment>
<dbReference type="PANTHER" id="PTHR44688">
    <property type="entry name" value="DNA-BINDING TRANSCRIPTIONAL ACTIVATOR DEVR_DOSR"/>
    <property type="match status" value="1"/>
</dbReference>
<dbReference type="Pfam" id="PF00196">
    <property type="entry name" value="GerE"/>
    <property type="match status" value="1"/>
</dbReference>
<name>A0A5C8M1S0_9GAMM</name>
<keyword evidence="3" id="KW-0804">Transcription</keyword>
<dbReference type="OrthoDB" id="343383at2"/>
<accession>A0A5C8M1S0</accession>
<dbReference type="InterPro" id="IPR016032">
    <property type="entry name" value="Sig_transdc_resp-reg_C-effctor"/>
</dbReference>
<dbReference type="CDD" id="cd06170">
    <property type="entry name" value="LuxR_C_like"/>
    <property type="match status" value="1"/>
</dbReference>
<dbReference type="PRINTS" id="PR00038">
    <property type="entry name" value="HTHLUXR"/>
</dbReference>
<keyword evidence="2" id="KW-0238">DNA-binding</keyword>
<dbReference type="GO" id="GO:0003677">
    <property type="term" value="F:DNA binding"/>
    <property type="evidence" value="ECO:0007669"/>
    <property type="project" value="UniProtKB-KW"/>
</dbReference>
<feature type="domain" description="HTH luxR-type" evidence="4">
    <location>
        <begin position="219"/>
        <end position="284"/>
    </location>
</feature>
<organism evidence="5 6">
    <name type="scientific">Rheinheimera tangshanensis</name>
    <dbReference type="NCBI Taxonomy" id="400153"/>
    <lineage>
        <taxon>Bacteria</taxon>
        <taxon>Pseudomonadati</taxon>
        <taxon>Pseudomonadota</taxon>
        <taxon>Gammaproteobacteria</taxon>
        <taxon>Chromatiales</taxon>
        <taxon>Chromatiaceae</taxon>
        <taxon>Rheinheimera</taxon>
    </lineage>
</organism>
<gene>
    <name evidence="5" type="ORF">FU839_05510</name>
</gene>
<proteinExistence type="predicted"/>
<dbReference type="GO" id="GO:0006355">
    <property type="term" value="P:regulation of DNA-templated transcription"/>
    <property type="evidence" value="ECO:0007669"/>
    <property type="project" value="InterPro"/>
</dbReference>
<reference evidence="5 6" key="1">
    <citation type="submission" date="2019-08" db="EMBL/GenBank/DDBJ databases">
        <title>Draft genome analysis of Rheinheimera tangshanensis isolated from the roots of fresh rice plants (Oryza sativa).</title>
        <authorList>
            <person name="Yu Q."/>
            <person name="Qi Y."/>
            <person name="Zhang H."/>
            <person name="Pu J."/>
        </authorList>
    </citation>
    <scope>NUCLEOTIDE SEQUENCE [LARGE SCALE GENOMIC DNA]</scope>
    <source>
        <strain evidence="5 6">JA3-B52</strain>
    </source>
</reference>
<dbReference type="AlphaFoldDB" id="A0A5C8M1S0"/>
<evidence type="ECO:0000256" key="2">
    <source>
        <dbReference type="ARBA" id="ARBA00023125"/>
    </source>
</evidence>
<dbReference type="Gene3D" id="1.10.10.10">
    <property type="entry name" value="Winged helix-like DNA-binding domain superfamily/Winged helix DNA-binding domain"/>
    <property type="match status" value="1"/>
</dbReference>
<dbReference type="Proteomes" id="UP000321814">
    <property type="component" value="Unassembled WGS sequence"/>
</dbReference>
<protein>
    <recommendedName>
        <fullName evidence="4">HTH luxR-type domain-containing protein</fullName>
    </recommendedName>
</protein>
<dbReference type="InterPro" id="IPR000792">
    <property type="entry name" value="Tscrpt_reg_LuxR_C"/>
</dbReference>
<dbReference type="SMART" id="SM00421">
    <property type="entry name" value="HTH_LUXR"/>
    <property type="match status" value="1"/>
</dbReference>
<evidence type="ECO:0000259" key="4">
    <source>
        <dbReference type="PROSITE" id="PS50043"/>
    </source>
</evidence>
<sequence length="308" mass="34776">MLALDVRLEVGMEPVKGKVYRPALGLMFDDKVITAFSNLWRCLGNADFSTAVMDVLDAVCPTDSCGVLVFYTQRKPLSLLHRFNPVDRKVSADIYSTGPYALDPQYRLFLAGCPTGAYWLRDVAPDDFYSSEYYETFYSKTGVADSVDVLWRIDEDSALVFFMQRNIHSSEFTAADLTALNMVLPILSEALAKHYQLAAALPLANPDDKTHQQVECTLSHFASSLLTKRERDVLLYMLRGYSSALTAEKLNTSDGTVKIHRKNIYRKLEIGSQAELFSLFINCIPFARPEENTDPLQLYQQSHQPLRT</sequence>
<dbReference type="PANTHER" id="PTHR44688:SF16">
    <property type="entry name" value="DNA-BINDING TRANSCRIPTIONAL ACTIVATOR DEVR_DOSR"/>
    <property type="match status" value="1"/>
</dbReference>
<evidence type="ECO:0000256" key="3">
    <source>
        <dbReference type="ARBA" id="ARBA00023163"/>
    </source>
</evidence>
<dbReference type="InterPro" id="IPR036388">
    <property type="entry name" value="WH-like_DNA-bd_sf"/>
</dbReference>
<dbReference type="PROSITE" id="PS50043">
    <property type="entry name" value="HTH_LUXR_2"/>
    <property type="match status" value="1"/>
</dbReference>
<evidence type="ECO:0000313" key="6">
    <source>
        <dbReference type="Proteomes" id="UP000321814"/>
    </source>
</evidence>
<evidence type="ECO:0000256" key="1">
    <source>
        <dbReference type="ARBA" id="ARBA00023015"/>
    </source>
</evidence>
<keyword evidence="1" id="KW-0805">Transcription regulation</keyword>